<dbReference type="Proteomes" id="UP000006538">
    <property type="component" value="Segment"/>
</dbReference>
<dbReference type="OrthoDB" id="28614at10239"/>
<dbReference type="KEGG" id="vg:10328024"/>
<reference evidence="1 2" key="1">
    <citation type="journal article" date="2010" name="Environ. Microbiol.">
        <title>Genomic analysis of oceanic cyanobacterial myoviruses compared with T4-like myoviruses from diverse hosts and environments.</title>
        <authorList>
            <person name="Sullivan M.B."/>
            <person name="Huang K.H."/>
            <person name="Ignacio-Espinoza J.C."/>
            <person name="Berlin A.M."/>
            <person name="Kelly L."/>
            <person name="Weigele P.R."/>
            <person name="DeFrancesco A.S."/>
            <person name="Kern S.E."/>
            <person name="Thompson L.R."/>
            <person name="Young S."/>
            <person name="Yandava C."/>
            <person name="Fu R."/>
            <person name="Krastins B."/>
            <person name="Chase M."/>
            <person name="Sarracino D."/>
            <person name="Osburne M.S."/>
            <person name="Henn M.R."/>
            <person name="Chisholm S.W."/>
        </authorList>
    </citation>
    <scope>NUCLEOTIDE SEQUENCE [LARGE SCALE GENOMIC DNA]</scope>
    <source>
        <strain evidence="1">M4-259</strain>
    </source>
</reference>
<sequence length="79" mass="9057">MQIALIILKSGIELITMAEQLEEEPSCHMQDPYLIKEDGTLEPWPRYTTDTDILLYSETIATIVTPTAELKKKYEIVTK</sequence>
<dbReference type="RefSeq" id="YP_004323522.1">
    <property type="nucleotide sequence ID" value="NC_015284.1"/>
</dbReference>
<organism evidence="1 2">
    <name type="scientific">Prochlorococcus phage P-HM2</name>
    <dbReference type="NCBI Taxonomy" id="445696"/>
    <lineage>
        <taxon>Viruses</taxon>
        <taxon>Duplodnaviria</taxon>
        <taxon>Heunggongvirae</taxon>
        <taxon>Uroviricota</taxon>
        <taxon>Caudoviricetes</taxon>
        <taxon>Eurybiavirus</taxon>
        <taxon>Eurybiavirus PHM2</taxon>
    </lineage>
</organism>
<protein>
    <submittedName>
        <fullName evidence="1">Uncharacterized protein</fullName>
    </submittedName>
</protein>
<name>E3ST03_9CAUD</name>
<gene>
    <name evidence="1" type="ORF">PHM2_153</name>
</gene>
<dbReference type="Gene3D" id="2.30.30.100">
    <property type="match status" value="1"/>
</dbReference>
<proteinExistence type="predicted"/>
<evidence type="ECO:0000313" key="1">
    <source>
        <dbReference type="EMBL" id="ADO99931.1"/>
    </source>
</evidence>
<evidence type="ECO:0000313" key="2">
    <source>
        <dbReference type="Proteomes" id="UP000006538"/>
    </source>
</evidence>
<dbReference type="InterPro" id="IPR046691">
    <property type="entry name" value="DUF6561"/>
</dbReference>
<dbReference type="EMBL" id="GU075905">
    <property type="protein sequence ID" value="ADO99931.1"/>
    <property type="molecule type" value="Genomic_DNA"/>
</dbReference>
<keyword evidence="2" id="KW-1185">Reference proteome</keyword>
<accession>E3ST03</accession>
<dbReference type="GeneID" id="10328024"/>
<dbReference type="Pfam" id="PF20198">
    <property type="entry name" value="DUF6561"/>
    <property type="match status" value="1"/>
</dbReference>